<dbReference type="EMBL" id="CAIN01000089">
    <property type="protein sequence ID" value="CCI22538.1"/>
    <property type="molecule type" value="Genomic_DNA"/>
</dbReference>
<comment type="caution">
    <text evidence="2">The sequence shown here is derived from an EMBL/GenBank/DDBJ whole genome shotgun (WGS) entry which is preliminary data.</text>
</comment>
<evidence type="ECO:0000313" key="2">
    <source>
        <dbReference type="EMBL" id="CCI22538.1"/>
    </source>
</evidence>
<dbReference type="Proteomes" id="UP000005291">
    <property type="component" value="Unassembled WGS sequence"/>
</dbReference>
<reference evidence="2 3" key="1">
    <citation type="submission" date="2012-04" db="EMBL/GenBank/DDBJ databases">
        <authorList>
            <person name="Genoscope - CEA"/>
        </authorList>
    </citation>
    <scope>NUCLEOTIDE SEQUENCE [LARGE SCALE GENOMIC DNA]</scope>
    <source>
        <strain evidence="2 3">9808</strain>
    </source>
</reference>
<name>I4HKG4_MICAE</name>
<gene>
    <name evidence="2" type="ORF">MICAG_1790004</name>
</gene>
<organism evidence="2 3">
    <name type="scientific">Microcystis aeruginosa PCC 9808</name>
    <dbReference type="NCBI Taxonomy" id="1160284"/>
    <lineage>
        <taxon>Bacteria</taxon>
        <taxon>Bacillati</taxon>
        <taxon>Cyanobacteriota</taxon>
        <taxon>Cyanophyceae</taxon>
        <taxon>Oscillatoriophycideae</taxon>
        <taxon>Chroococcales</taxon>
        <taxon>Microcystaceae</taxon>
        <taxon>Microcystis</taxon>
    </lineage>
</organism>
<keyword evidence="1" id="KW-1133">Transmembrane helix</keyword>
<feature type="transmembrane region" description="Helical" evidence="1">
    <location>
        <begin position="138"/>
        <end position="159"/>
    </location>
</feature>
<dbReference type="HOGENOM" id="CLU_610855_0_0_3"/>
<feature type="transmembrane region" description="Helical" evidence="1">
    <location>
        <begin position="71"/>
        <end position="104"/>
    </location>
</feature>
<sequence>MCFFQSGNSTIVITPNRESWEAAVAGSGYLLFWATIIFVVTAPIWLPFVFLQNRFEYLINQWKYDGWIIDPITRFIFLSVGLILVYTIYIFVIIPTLIIIFDFCNCLFRKAKIQILHLFRQPIAVNQRRYKLLIKNKSLIRTLILAWIVSLLVLPLTAFCTQIGIQYLWGTITRSYAENVEFHKFQQNPFDQLKLLDLQKKYSLHLKPEEREFMLGSTIYYDLQPQGVKTSLGLRSSLVLFYDLFKRLEDKYNVKFQINEKVRFKLAKDLVFEDRILGRNPKIDVGKISDSEVLNYLEYSFISEVLGLAKDTIKEVHEPDIIDKISDSEMLNYLEYSLILNIATKKYSISDRYFYRNSALELTRLWKHNLSNEQKKVSYEPYCHAVVNSIYIAYRQESGYLPSKNDSKMINSEAKNPKGDRDFNDCRKFLLNKGYQFIDGPYNYFYKP</sequence>
<evidence type="ECO:0000313" key="3">
    <source>
        <dbReference type="Proteomes" id="UP000005291"/>
    </source>
</evidence>
<dbReference type="RefSeq" id="WP_002792615.1">
    <property type="nucleotide sequence ID" value="NZ_HE973587.1"/>
</dbReference>
<feature type="transmembrane region" description="Helical" evidence="1">
    <location>
        <begin position="29"/>
        <end position="51"/>
    </location>
</feature>
<dbReference type="AlphaFoldDB" id="I4HKG4"/>
<protein>
    <submittedName>
        <fullName evidence="2">Uncharacterized protein</fullName>
    </submittedName>
</protein>
<evidence type="ECO:0000256" key="1">
    <source>
        <dbReference type="SAM" id="Phobius"/>
    </source>
</evidence>
<keyword evidence="1" id="KW-0812">Transmembrane</keyword>
<proteinExistence type="predicted"/>
<accession>I4HKG4</accession>
<keyword evidence="1" id="KW-0472">Membrane</keyword>